<accession>A0A1G2QGH4</accession>
<dbReference type="EMBL" id="MHTK01000006">
    <property type="protein sequence ID" value="OHA59498.1"/>
    <property type="molecule type" value="Genomic_DNA"/>
</dbReference>
<evidence type="ECO:0000256" key="1">
    <source>
        <dbReference type="SAM" id="Phobius"/>
    </source>
</evidence>
<protein>
    <submittedName>
        <fullName evidence="2">Uncharacterized protein</fullName>
    </submittedName>
</protein>
<name>A0A1G2QGH4_9BACT</name>
<evidence type="ECO:0000313" key="3">
    <source>
        <dbReference type="Proteomes" id="UP000177838"/>
    </source>
</evidence>
<organism evidence="2 3">
    <name type="scientific">Candidatus Vogelbacteria bacterium RIFOXYD1_FULL_46_19</name>
    <dbReference type="NCBI Taxonomy" id="1802439"/>
    <lineage>
        <taxon>Bacteria</taxon>
        <taxon>Candidatus Vogeliibacteriota</taxon>
    </lineage>
</organism>
<gene>
    <name evidence="2" type="ORF">A2589_01390</name>
</gene>
<reference evidence="2 3" key="1">
    <citation type="journal article" date="2016" name="Nat. Commun.">
        <title>Thousands of microbial genomes shed light on interconnected biogeochemical processes in an aquifer system.</title>
        <authorList>
            <person name="Anantharaman K."/>
            <person name="Brown C.T."/>
            <person name="Hug L.A."/>
            <person name="Sharon I."/>
            <person name="Castelle C.J."/>
            <person name="Probst A.J."/>
            <person name="Thomas B.C."/>
            <person name="Singh A."/>
            <person name="Wilkins M.J."/>
            <person name="Karaoz U."/>
            <person name="Brodie E.L."/>
            <person name="Williams K.H."/>
            <person name="Hubbard S.S."/>
            <person name="Banfield J.F."/>
        </authorList>
    </citation>
    <scope>NUCLEOTIDE SEQUENCE [LARGE SCALE GENOMIC DNA]</scope>
</reference>
<dbReference type="Proteomes" id="UP000177838">
    <property type="component" value="Unassembled WGS sequence"/>
</dbReference>
<proteinExistence type="predicted"/>
<dbReference type="AlphaFoldDB" id="A0A1G2QGH4"/>
<keyword evidence="1" id="KW-0812">Transmembrane</keyword>
<feature type="transmembrane region" description="Helical" evidence="1">
    <location>
        <begin position="57"/>
        <end position="79"/>
    </location>
</feature>
<comment type="caution">
    <text evidence="2">The sequence shown here is derived from an EMBL/GenBank/DDBJ whole genome shotgun (WGS) entry which is preliminary data.</text>
</comment>
<dbReference type="STRING" id="1802439.A2589_01390"/>
<keyword evidence="1" id="KW-1133">Transmembrane helix</keyword>
<evidence type="ECO:0000313" key="2">
    <source>
        <dbReference type="EMBL" id="OHA59498.1"/>
    </source>
</evidence>
<sequence>MSRIIFNLIFLAAWFWLPGLWVVILAIVGALFFAWYFEGLVAVLFLELFLGTMTVGGWELPALFGTVAVAGSFLIGDLVRERLIIYND</sequence>
<feature type="transmembrane region" description="Helical" evidence="1">
    <location>
        <begin position="12"/>
        <end position="37"/>
    </location>
</feature>
<keyword evidence="1" id="KW-0472">Membrane</keyword>